<dbReference type="EMBL" id="DVNK01000020">
    <property type="protein sequence ID" value="HIU46091.1"/>
    <property type="molecule type" value="Genomic_DNA"/>
</dbReference>
<accession>A0A9D1LQG5</accession>
<gene>
    <name evidence="1" type="ORF">IAC59_02405</name>
    <name evidence="2" type="ORF">IAC59_02410</name>
</gene>
<name>A0A9D1LQG5_9FIRM</name>
<dbReference type="Gene3D" id="3.40.50.620">
    <property type="entry name" value="HUPs"/>
    <property type="match status" value="1"/>
</dbReference>
<proteinExistence type="predicted"/>
<evidence type="ECO:0000313" key="3">
    <source>
        <dbReference type="Proteomes" id="UP000824123"/>
    </source>
</evidence>
<organism evidence="2 3">
    <name type="scientific">Candidatus Fimadaptatus faecigallinarum</name>
    <dbReference type="NCBI Taxonomy" id="2840814"/>
    <lineage>
        <taxon>Bacteria</taxon>
        <taxon>Bacillati</taxon>
        <taxon>Bacillota</taxon>
        <taxon>Clostridia</taxon>
        <taxon>Eubacteriales</taxon>
        <taxon>Candidatus Fimadaptatus</taxon>
    </lineage>
</organism>
<evidence type="ECO:0000313" key="2">
    <source>
        <dbReference type="EMBL" id="HIU46092.1"/>
    </source>
</evidence>
<sequence length="45" mass="4899">MFTPRRPVTHPKLNKVEAAEAALDIDALVDEAVAGVETVVLRPEE</sequence>
<dbReference type="InterPro" id="IPR014729">
    <property type="entry name" value="Rossmann-like_a/b/a_fold"/>
</dbReference>
<comment type="caution">
    <text evidence="2">The sequence shown here is derived from an EMBL/GenBank/DDBJ whole genome shotgun (WGS) entry which is preliminary data.</text>
</comment>
<evidence type="ECO:0000313" key="1">
    <source>
        <dbReference type="EMBL" id="HIU46091.1"/>
    </source>
</evidence>
<dbReference type="EMBL" id="DVNK01000020">
    <property type="protein sequence ID" value="HIU46092.1"/>
    <property type="molecule type" value="Genomic_DNA"/>
</dbReference>
<reference evidence="2" key="2">
    <citation type="journal article" date="2021" name="PeerJ">
        <title>Extensive microbial diversity within the chicken gut microbiome revealed by metagenomics and culture.</title>
        <authorList>
            <person name="Gilroy R."/>
            <person name="Ravi A."/>
            <person name="Getino M."/>
            <person name="Pursley I."/>
            <person name="Horton D.L."/>
            <person name="Alikhan N.F."/>
            <person name="Baker D."/>
            <person name="Gharbi K."/>
            <person name="Hall N."/>
            <person name="Watson M."/>
            <person name="Adriaenssens E.M."/>
            <person name="Foster-Nyarko E."/>
            <person name="Jarju S."/>
            <person name="Secka A."/>
            <person name="Antonio M."/>
            <person name="Oren A."/>
            <person name="Chaudhuri R.R."/>
            <person name="La Ragione R."/>
            <person name="Hildebrand F."/>
            <person name="Pallen M.J."/>
        </authorList>
    </citation>
    <scope>NUCLEOTIDE SEQUENCE</scope>
    <source>
        <strain evidence="2">ChiSxjej2B14-8506</strain>
    </source>
</reference>
<reference evidence="2" key="1">
    <citation type="submission" date="2020-10" db="EMBL/GenBank/DDBJ databases">
        <authorList>
            <person name="Gilroy R."/>
        </authorList>
    </citation>
    <scope>NUCLEOTIDE SEQUENCE</scope>
    <source>
        <strain evidence="2">ChiSxjej2B14-8506</strain>
    </source>
</reference>
<protein>
    <submittedName>
        <fullName evidence="2">Uncharacterized protein</fullName>
    </submittedName>
</protein>
<dbReference type="Proteomes" id="UP000824123">
    <property type="component" value="Unassembled WGS sequence"/>
</dbReference>
<dbReference type="AlphaFoldDB" id="A0A9D1LQG5"/>